<name>A0A0A2C0W4_PROMR</name>
<dbReference type="EMBL" id="JNAX01000014">
    <property type="protein sequence ID" value="KGG19991.1"/>
    <property type="molecule type" value="Genomic_DNA"/>
</dbReference>
<feature type="transmembrane region" description="Helical" evidence="1">
    <location>
        <begin position="14"/>
        <end position="34"/>
    </location>
</feature>
<accession>A0A0A2C0W4</accession>
<dbReference type="Proteomes" id="UP000030392">
    <property type="component" value="Unassembled WGS sequence"/>
</dbReference>
<evidence type="ECO:0000313" key="3">
    <source>
        <dbReference type="Proteomes" id="UP000030392"/>
    </source>
</evidence>
<keyword evidence="1" id="KW-0812">Transmembrane</keyword>
<protein>
    <submittedName>
        <fullName evidence="2">Uncharacterized protein</fullName>
    </submittedName>
</protein>
<evidence type="ECO:0000313" key="2">
    <source>
        <dbReference type="EMBL" id="KGG19991.1"/>
    </source>
</evidence>
<gene>
    <name evidence="2" type="ORF">EV03_1455</name>
</gene>
<proteinExistence type="predicted"/>
<sequence length="40" mass="4971">MIQWMTTGNKRPAWLNWVYLGMFLYSSYFLFNYWSAILEK</sequence>
<organism evidence="2 3">
    <name type="scientific">Prochlorococcus marinus str. PAC1</name>
    <dbReference type="NCBI Taxonomy" id="59924"/>
    <lineage>
        <taxon>Bacteria</taxon>
        <taxon>Bacillati</taxon>
        <taxon>Cyanobacteriota</taxon>
        <taxon>Cyanophyceae</taxon>
        <taxon>Synechococcales</taxon>
        <taxon>Prochlorococcaceae</taxon>
        <taxon>Prochlorococcus</taxon>
    </lineage>
</organism>
<keyword evidence="1" id="KW-0472">Membrane</keyword>
<evidence type="ECO:0000256" key="1">
    <source>
        <dbReference type="SAM" id="Phobius"/>
    </source>
</evidence>
<keyword evidence="1" id="KW-1133">Transmembrane helix</keyword>
<comment type="caution">
    <text evidence="2">The sequence shown here is derived from an EMBL/GenBank/DDBJ whole genome shotgun (WGS) entry which is preliminary data.</text>
</comment>
<dbReference type="AlphaFoldDB" id="A0A0A2C0W4"/>
<reference evidence="3" key="1">
    <citation type="journal article" date="2014" name="Sci. Data">
        <title>Genomes of diverse isolates of the marine cyanobacterium Prochlorococcus.</title>
        <authorList>
            <person name="Biller S."/>
            <person name="Berube P."/>
            <person name="Thompson J."/>
            <person name="Kelly L."/>
            <person name="Roggensack S."/>
            <person name="Awad L."/>
            <person name="Roache-Johnson K."/>
            <person name="Ding H."/>
            <person name="Giovannoni S.J."/>
            <person name="Moore L.R."/>
            <person name="Chisholm S.W."/>
        </authorList>
    </citation>
    <scope>NUCLEOTIDE SEQUENCE [LARGE SCALE GENOMIC DNA]</scope>
    <source>
        <strain evidence="3">PAC1</strain>
    </source>
</reference>